<dbReference type="RefSeq" id="WP_377180143.1">
    <property type="nucleotide sequence ID" value="NZ_JBHTMY010000004.1"/>
</dbReference>
<feature type="chain" id="PRO_5045300276" evidence="1">
    <location>
        <begin position="20"/>
        <end position="484"/>
    </location>
</feature>
<reference evidence="4" key="1">
    <citation type="journal article" date="2019" name="Int. J. Syst. Evol. Microbiol.">
        <title>The Global Catalogue of Microorganisms (GCM) 10K type strain sequencing project: providing services to taxonomists for standard genome sequencing and annotation.</title>
        <authorList>
            <consortium name="The Broad Institute Genomics Platform"/>
            <consortium name="The Broad Institute Genome Sequencing Center for Infectious Disease"/>
            <person name="Wu L."/>
            <person name="Ma J."/>
        </authorList>
    </citation>
    <scope>NUCLEOTIDE SEQUENCE [LARGE SCALE GENOMIC DNA]</scope>
    <source>
        <strain evidence="4">CCUG 61485</strain>
    </source>
</reference>
<dbReference type="Pfam" id="PF18990">
    <property type="entry name" value="DUF5723"/>
    <property type="match status" value="1"/>
</dbReference>
<name>A0ABW3Y674_9FLAO</name>
<keyword evidence="1" id="KW-0732">Signal</keyword>
<evidence type="ECO:0000259" key="2">
    <source>
        <dbReference type="Pfam" id="PF18990"/>
    </source>
</evidence>
<dbReference type="InterPro" id="IPR043781">
    <property type="entry name" value="DUF5723"/>
</dbReference>
<organism evidence="3 4">
    <name type="scientific">Namhaeicola litoreus</name>
    <dbReference type="NCBI Taxonomy" id="1052145"/>
    <lineage>
        <taxon>Bacteria</taxon>
        <taxon>Pseudomonadati</taxon>
        <taxon>Bacteroidota</taxon>
        <taxon>Flavobacteriia</taxon>
        <taxon>Flavobacteriales</taxon>
        <taxon>Flavobacteriaceae</taxon>
        <taxon>Namhaeicola</taxon>
    </lineage>
</organism>
<gene>
    <name evidence="3" type="ORF">ACFQ39_14200</name>
</gene>
<protein>
    <submittedName>
        <fullName evidence="3">DUF5723 family protein</fullName>
    </submittedName>
</protein>
<comment type="caution">
    <text evidence="3">The sequence shown here is derived from an EMBL/GenBank/DDBJ whole genome shotgun (WGS) entry which is preliminary data.</text>
</comment>
<evidence type="ECO:0000313" key="4">
    <source>
        <dbReference type="Proteomes" id="UP001597201"/>
    </source>
</evidence>
<dbReference type="Proteomes" id="UP001597201">
    <property type="component" value="Unassembled WGS sequence"/>
</dbReference>
<evidence type="ECO:0000313" key="3">
    <source>
        <dbReference type="EMBL" id="MFD1316773.1"/>
    </source>
</evidence>
<feature type="signal peptide" evidence="1">
    <location>
        <begin position="1"/>
        <end position="19"/>
    </location>
</feature>
<keyword evidence="4" id="KW-1185">Reference proteome</keyword>
<sequence length="484" mass="55131">MQKSFLFISCLIFSYFVSAQNNQILYGFDGLPQTLNLNPGAEVQMEKHFGIPLLSNIYFQVGVSNSDFNYNAINQGLEGIDGNLSKLRNIFNLGLSKDDFFTGNAQMELLNLGFRLRDPDYYLSFGITTDSKFYGKYPKTTMEMFFYGDDVNQDGLPDVGVGRDLSELLVIGELVNVFYVGINKKVSENFTVGAKIKFLSGAMDVDFRNVEGNYSLGEDAFGDYEHRLNGINAVFNSYGTVDENYAFVGDDPSKIVQDLFFLGGNYGVGIDLGLSGKFSEHMLFSASLLDLDYLKYSSDAQNFEVTEDFEISDEAFTPPFEGEPSYWLNLYDKYYESGQLPLQKLNKSYQVYRSPKLYTEIKRRNILTNYRRNGNSVFRNVRSIYNFDQYELYEEFGIQTFTEFHPASVQWGVTGFYARSLNEYISAKATYTLDSFSYTNFGLGISTHFNTFNFFVTADNLIGLFNYKESNYQSVQVGLNMIIN</sequence>
<dbReference type="EMBL" id="JBHTMY010000004">
    <property type="protein sequence ID" value="MFD1316773.1"/>
    <property type="molecule type" value="Genomic_DNA"/>
</dbReference>
<feature type="domain" description="DUF5723" evidence="2">
    <location>
        <begin position="39"/>
        <end position="459"/>
    </location>
</feature>
<proteinExistence type="predicted"/>
<accession>A0ABW3Y674</accession>
<evidence type="ECO:0000256" key="1">
    <source>
        <dbReference type="SAM" id="SignalP"/>
    </source>
</evidence>